<dbReference type="PANTHER" id="PTHR37014">
    <property type="entry name" value="EXPRESSION LETHALITY PROTEIN HEL10, PUTATIVE (AFU_ORTHOLOGUE AFUA_1G06580)-RELATED"/>
    <property type="match status" value="1"/>
</dbReference>
<feature type="region of interest" description="Disordered" evidence="1">
    <location>
        <begin position="150"/>
        <end position="238"/>
    </location>
</feature>
<sequence length="238" mass="27064">MSHPAYYQTATQESYSGHQPYRPGDYVPQNQLQLSQNRYSPQPSPTYGPPVTYQPGPYEPEGYSESRRSSRHHQRRHSSDNRAIDRRYRDEYVVEERREKRGSRDHSHEKGLASTLAGAAGGGYLGHKIGGGAIGTVGGLLAGAIGARELEKRHERHKRERSRGGDGHSSRSRHSSPTRTLGGYIEKAQDKVENFLSPDRARDKDDGRKQRHRSEKGSRSLSRGRYSDSEDDEYYRRR</sequence>
<organism evidence="2 3">
    <name type="scientific">Heterodermia speciosa</name>
    <dbReference type="NCBI Taxonomy" id="116794"/>
    <lineage>
        <taxon>Eukaryota</taxon>
        <taxon>Fungi</taxon>
        <taxon>Dikarya</taxon>
        <taxon>Ascomycota</taxon>
        <taxon>Pezizomycotina</taxon>
        <taxon>Lecanoromycetes</taxon>
        <taxon>OSLEUM clade</taxon>
        <taxon>Lecanoromycetidae</taxon>
        <taxon>Caliciales</taxon>
        <taxon>Physciaceae</taxon>
        <taxon>Heterodermia</taxon>
    </lineage>
</organism>
<protein>
    <recommendedName>
        <fullName evidence="4">Glycine zipper 2TM domain-containing protein</fullName>
    </recommendedName>
</protein>
<evidence type="ECO:0008006" key="4">
    <source>
        <dbReference type="Google" id="ProtNLM"/>
    </source>
</evidence>
<name>A0A8H3G3A0_9LECA</name>
<evidence type="ECO:0000256" key="1">
    <source>
        <dbReference type="SAM" id="MobiDB-lite"/>
    </source>
</evidence>
<accession>A0A8H3G3A0</accession>
<feature type="compositionally biased region" description="Polar residues" evidence="1">
    <location>
        <begin position="28"/>
        <end position="41"/>
    </location>
</feature>
<feature type="region of interest" description="Disordered" evidence="1">
    <location>
        <begin position="1"/>
        <end position="120"/>
    </location>
</feature>
<evidence type="ECO:0000313" key="3">
    <source>
        <dbReference type="Proteomes" id="UP000664521"/>
    </source>
</evidence>
<dbReference type="OrthoDB" id="10521271at2759"/>
<reference evidence="2" key="1">
    <citation type="submission" date="2021-03" db="EMBL/GenBank/DDBJ databases">
        <authorList>
            <person name="Tagirdzhanova G."/>
        </authorList>
    </citation>
    <scope>NUCLEOTIDE SEQUENCE</scope>
</reference>
<feature type="compositionally biased region" description="Polar residues" evidence="1">
    <location>
        <begin position="8"/>
        <end position="17"/>
    </location>
</feature>
<dbReference type="EMBL" id="CAJPDS010000086">
    <property type="protein sequence ID" value="CAF9935877.1"/>
    <property type="molecule type" value="Genomic_DNA"/>
</dbReference>
<feature type="compositionally biased region" description="Basic and acidic residues" evidence="1">
    <location>
        <begin position="77"/>
        <end position="111"/>
    </location>
</feature>
<dbReference type="AlphaFoldDB" id="A0A8H3G3A0"/>
<comment type="caution">
    <text evidence="2">The sequence shown here is derived from an EMBL/GenBank/DDBJ whole genome shotgun (WGS) entry which is preliminary data.</text>
</comment>
<feature type="compositionally biased region" description="Basic and acidic residues" evidence="1">
    <location>
        <begin position="187"/>
        <end position="208"/>
    </location>
</feature>
<gene>
    <name evidence="2" type="ORF">HETSPECPRED_009934</name>
</gene>
<dbReference type="PANTHER" id="PTHR37014:SF10">
    <property type="entry name" value="RICH PROTEIN MS8, PUTATIVE (AFU_ORTHOLOGUE AFUA_7G05650)-RELATED"/>
    <property type="match status" value="1"/>
</dbReference>
<proteinExistence type="predicted"/>
<keyword evidence="3" id="KW-1185">Reference proteome</keyword>
<evidence type="ECO:0000313" key="2">
    <source>
        <dbReference type="EMBL" id="CAF9935877.1"/>
    </source>
</evidence>
<feature type="compositionally biased region" description="Acidic residues" evidence="1">
    <location>
        <begin position="229"/>
        <end position="238"/>
    </location>
</feature>
<dbReference type="Proteomes" id="UP000664521">
    <property type="component" value="Unassembled WGS sequence"/>
</dbReference>